<comment type="caution">
    <text evidence="2">The sequence shown here is derived from an EMBL/GenBank/DDBJ whole genome shotgun (WGS) entry which is preliminary data.</text>
</comment>
<sequence>AKLARPEVESRVGDSHVTGGKSEGVVSQGQGRGAKDLSSSQQAIKSEKKKGGKK</sequence>
<reference evidence="2" key="1">
    <citation type="journal article" date="2014" name="Front. Microbiol.">
        <title>High frequency of phylogenetically diverse reductive dehalogenase-homologous genes in deep subseafloor sedimentary metagenomes.</title>
        <authorList>
            <person name="Kawai M."/>
            <person name="Futagami T."/>
            <person name="Toyoda A."/>
            <person name="Takaki Y."/>
            <person name="Nishi S."/>
            <person name="Hori S."/>
            <person name="Arai W."/>
            <person name="Tsubouchi T."/>
            <person name="Morono Y."/>
            <person name="Uchiyama I."/>
            <person name="Ito T."/>
            <person name="Fujiyama A."/>
            <person name="Inagaki F."/>
            <person name="Takami H."/>
        </authorList>
    </citation>
    <scope>NUCLEOTIDE SEQUENCE</scope>
    <source>
        <strain evidence="2">Expedition CK06-06</strain>
    </source>
</reference>
<organism evidence="2">
    <name type="scientific">marine sediment metagenome</name>
    <dbReference type="NCBI Taxonomy" id="412755"/>
    <lineage>
        <taxon>unclassified sequences</taxon>
        <taxon>metagenomes</taxon>
        <taxon>ecological metagenomes</taxon>
    </lineage>
</organism>
<feature type="non-terminal residue" evidence="2">
    <location>
        <position position="1"/>
    </location>
</feature>
<evidence type="ECO:0000256" key="1">
    <source>
        <dbReference type="SAM" id="MobiDB-lite"/>
    </source>
</evidence>
<feature type="compositionally biased region" description="Basic and acidic residues" evidence="1">
    <location>
        <begin position="1"/>
        <end position="14"/>
    </location>
</feature>
<accession>X1TVR6</accession>
<feature type="region of interest" description="Disordered" evidence="1">
    <location>
        <begin position="1"/>
        <end position="54"/>
    </location>
</feature>
<protein>
    <submittedName>
        <fullName evidence="2">Uncharacterized protein</fullName>
    </submittedName>
</protein>
<dbReference type="AlphaFoldDB" id="X1TVR6"/>
<dbReference type="EMBL" id="BARW01024420">
    <property type="protein sequence ID" value="GAI91660.1"/>
    <property type="molecule type" value="Genomic_DNA"/>
</dbReference>
<proteinExistence type="predicted"/>
<name>X1TVR6_9ZZZZ</name>
<gene>
    <name evidence="2" type="ORF">S12H4_40262</name>
</gene>
<evidence type="ECO:0000313" key="2">
    <source>
        <dbReference type="EMBL" id="GAI91660.1"/>
    </source>
</evidence>